<proteinExistence type="predicted"/>
<dbReference type="InterPro" id="IPR009560">
    <property type="entry name" value="DUF1176"/>
</dbReference>
<dbReference type="Pfam" id="PF06674">
    <property type="entry name" value="DUF1176"/>
    <property type="match status" value="1"/>
</dbReference>
<keyword evidence="2" id="KW-1185">Reference proteome</keyword>
<organism evidence="1 2">
    <name type="scientific">Nitratireductor arenosus</name>
    <dbReference type="NCBI Taxonomy" id="2682096"/>
    <lineage>
        <taxon>Bacteria</taxon>
        <taxon>Pseudomonadati</taxon>
        <taxon>Pseudomonadota</taxon>
        <taxon>Alphaproteobacteria</taxon>
        <taxon>Hyphomicrobiales</taxon>
        <taxon>Phyllobacteriaceae</taxon>
        <taxon>Nitratireductor</taxon>
    </lineage>
</organism>
<evidence type="ECO:0000313" key="1">
    <source>
        <dbReference type="EMBL" id="MVA97365.1"/>
    </source>
</evidence>
<comment type="caution">
    <text evidence="1">The sequence shown here is derived from an EMBL/GenBank/DDBJ whole genome shotgun (WGS) entry which is preliminary data.</text>
</comment>
<protein>
    <submittedName>
        <fullName evidence="1">DUF1176 domain-containing protein</fullName>
    </submittedName>
</protein>
<evidence type="ECO:0000313" key="2">
    <source>
        <dbReference type="Proteomes" id="UP000463224"/>
    </source>
</evidence>
<dbReference type="RefSeq" id="WP_156712332.1">
    <property type="nucleotide sequence ID" value="NZ_WPHG01000002.1"/>
</dbReference>
<reference evidence="1 2" key="1">
    <citation type="submission" date="2019-12" db="EMBL/GenBank/DDBJ databases">
        <title>Nitratireductor arenosus sp. nov., Isolated from sea sand, Jeju island, South Korea.</title>
        <authorList>
            <person name="Kim W."/>
        </authorList>
    </citation>
    <scope>NUCLEOTIDE SEQUENCE [LARGE SCALE GENOMIC DNA]</scope>
    <source>
        <strain evidence="1 2">CAU 1489</strain>
    </source>
</reference>
<sequence>MRTGLFCLVATITAAVPAGAQDRPYRDDRSDAAALIASYYNAVNRKEYARAWSYFGEDKPAADLDAFANGYATTESVELVAGAAAEDGAAGSVFFQVPVAIRATEAGGGQNLYAGCYTARLIDPQIQDEPFRPLFIVAASLEPASEPLEDALPAQCGDAPASPPRDAGIERARALFDAAYDQTCDGTPPGSDRPQAPDIHTIGFRYSYDDADAPERQLRLFRFYCRAGAYNEMHIYYVEDEIDGVRELHFSTPELDIRYENDDSDGPVDSMRVIGFTAENQLVNSDYDPENYTITSYAKWRGLGDAAASGTWLFRHGRFSLVKYEVDASYDGEINPELLLDYYSAP</sequence>
<name>A0A844QDP1_9HYPH</name>
<dbReference type="EMBL" id="WPHG01000002">
    <property type="protein sequence ID" value="MVA97365.1"/>
    <property type="molecule type" value="Genomic_DNA"/>
</dbReference>
<accession>A0A844QDP1</accession>
<gene>
    <name evidence="1" type="ORF">GN330_08905</name>
</gene>
<dbReference type="AlphaFoldDB" id="A0A844QDP1"/>
<dbReference type="Proteomes" id="UP000463224">
    <property type="component" value="Unassembled WGS sequence"/>
</dbReference>